<evidence type="ECO:0000313" key="10">
    <source>
        <dbReference type="Proteomes" id="UP001460888"/>
    </source>
</evidence>
<keyword evidence="4 7" id="KW-0133">Cell shape</keyword>
<dbReference type="InterPro" id="IPR038063">
    <property type="entry name" value="Transpep_catalytic_dom"/>
</dbReference>
<evidence type="ECO:0000256" key="1">
    <source>
        <dbReference type="ARBA" id="ARBA00004752"/>
    </source>
</evidence>
<keyword evidence="10" id="KW-1185">Reference proteome</keyword>
<sequence length="162" mass="18051">MWLLTTLALAAPAIAQESVGDTASQAPVDLVVVMKANRVLYLYSDGEMVDQFPIALGKDPIGTKRRRGDNKTPEGLYRLDWRNPNSDFYRSLHVSYPDAQDRAASARLGVDPGDFIMIHGQPSYDDREREGDWTNGCIAVSNAAIDEIWNRVSDGTRIHIYP</sequence>
<name>A0ABV2B121_9GAMM</name>
<evidence type="ECO:0000256" key="5">
    <source>
        <dbReference type="ARBA" id="ARBA00022984"/>
    </source>
</evidence>
<dbReference type="PROSITE" id="PS52029">
    <property type="entry name" value="LD_TPASE"/>
    <property type="match status" value="1"/>
</dbReference>
<dbReference type="EMBL" id="APND01000003">
    <property type="protein sequence ID" value="MES1929596.1"/>
    <property type="molecule type" value="Genomic_DNA"/>
</dbReference>
<dbReference type="PANTHER" id="PTHR36699:SF1">
    <property type="entry name" value="L,D-TRANSPEPTIDASE YAFK-RELATED"/>
    <property type="match status" value="1"/>
</dbReference>
<organism evidence="9 10">
    <name type="scientific">Salinisphaera dokdonensis CL-ES53</name>
    <dbReference type="NCBI Taxonomy" id="1304272"/>
    <lineage>
        <taxon>Bacteria</taxon>
        <taxon>Pseudomonadati</taxon>
        <taxon>Pseudomonadota</taxon>
        <taxon>Gammaproteobacteria</taxon>
        <taxon>Salinisphaerales</taxon>
        <taxon>Salinisphaeraceae</taxon>
        <taxon>Salinisphaera</taxon>
    </lineage>
</organism>
<feature type="active site" description="Nucleophile" evidence="7">
    <location>
        <position position="137"/>
    </location>
</feature>
<dbReference type="SUPFAM" id="SSF141523">
    <property type="entry name" value="L,D-transpeptidase catalytic domain-like"/>
    <property type="match status" value="1"/>
</dbReference>
<evidence type="ECO:0000256" key="2">
    <source>
        <dbReference type="ARBA" id="ARBA00005992"/>
    </source>
</evidence>
<evidence type="ECO:0000313" key="9">
    <source>
        <dbReference type="EMBL" id="MES1929596.1"/>
    </source>
</evidence>
<keyword evidence="3" id="KW-0808">Transferase</keyword>
<evidence type="ECO:0000256" key="4">
    <source>
        <dbReference type="ARBA" id="ARBA00022960"/>
    </source>
</evidence>
<comment type="similarity">
    <text evidence="2">Belongs to the YkuD family.</text>
</comment>
<comment type="caution">
    <text evidence="9">The sequence shown here is derived from an EMBL/GenBank/DDBJ whole genome shotgun (WGS) entry which is preliminary data.</text>
</comment>
<proteinExistence type="inferred from homology"/>
<comment type="pathway">
    <text evidence="1 7">Cell wall biogenesis; peptidoglycan biosynthesis.</text>
</comment>
<dbReference type="Pfam" id="PF03734">
    <property type="entry name" value="YkuD"/>
    <property type="match status" value="1"/>
</dbReference>
<gene>
    <name evidence="9" type="ORF">SADO_10079</name>
</gene>
<evidence type="ECO:0000256" key="3">
    <source>
        <dbReference type="ARBA" id="ARBA00022679"/>
    </source>
</evidence>
<evidence type="ECO:0000259" key="8">
    <source>
        <dbReference type="PROSITE" id="PS52029"/>
    </source>
</evidence>
<dbReference type="Gene3D" id="2.40.440.10">
    <property type="entry name" value="L,D-transpeptidase catalytic domain-like"/>
    <property type="match status" value="1"/>
</dbReference>
<protein>
    <submittedName>
        <fullName evidence="9">ErfK/YbiS/YcfS/YnhG family protein</fullName>
    </submittedName>
</protein>
<dbReference type="CDD" id="cd16913">
    <property type="entry name" value="YkuD_like"/>
    <property type="match status" value="1"/>
</dbReference>
<dbReference type="InterPro" id="IPR005490">
    <property type="entry name" value="LD_TPept_cat_dom"/>
</dbReference>
<evidence type="ECO:0000256" key="7">
    <source>
        <dbReference type="PROSITE-ProRule" id="PRU01373"/>
    </source>
</evidence>
<evidence type="ECO:0000256" key="6">
    <source>
        <dbReference type="ARBA" id="ARBA00023316"/>
    </source>
</evidence>
<feature type="domain" description="L,D-TPase catalytic" evidence="8">
    <location>
        <begin position="29"/>
        <end position="161"/>
    </location>
</feature>
<keyword evidence="6 7" id="KW-0961">Cell wall biogenesis/degradation</keyword>
<reference evidence="9 10" key="1">
    <citation type="submission" date="2013-03" db="EMBL/GenBank/DDBJ databases">
        <title>Salinisphaera dokdonensis CL-ES53 Genome Sequencing.</title>
        <authorList>
            <person name="Li C."/>
            <person name="Lai Q."/>
            <person name="Shao Z."/>
        </authorList>
    </citation>
    <scope>NUCLEOTIDE SEQUENCE [LARGE SCALE GENOMIC DNA]</scope>
    <source>
        <strain evidence="9 10">CL-ES53</strain>
    </source>
</reference>
<dbReference type="PANTHER" id="PTHR36699">
    <property type="entry name" value="LD-TRANSPEPTIDASE"/>
    <property type="match status" value="1"/>
</dbReference>
<dbReference type="Proteomes" id="UP001460888">
    <property type="component" value="Unassembled WGS sequence"/>
</dbReference>
<feature type="active site" description="Proton donor/acceptor" evidence="7">
    <location>
        <position position="119"/>
    </location>
</feature>
<accession>A0ABV2B121</accession>
<keyword evidence="5 7" id="KW-0573">Peptidoglycan synthesis</keyword>